<gene>
    <name evidence="1" type="ORF">CEXT_274701</name>
</gene>
<dbReference type="AlphaFoldDB" id="A0AAV4RFF5"/>
<accession>A0AAV4RFF5</accession>
<dbReference type="EMBL" id="BPLR01007668">
    <property type="protein sequence ID" value="GIY18738.1"/>
    <property type="molecule type" value="Genomic_DNA"/>
</dbReference>
<evidence type="ECO:0000313" key="2">
    <source>
        <dbReference type="Proteomes" id="UP001054945"/>
    </source>
</evidence>
<protein>
    <submittedName>
        <fullName evidence="1">Uncharacterized protein</fullName>
    </submittedName>
</protein>
<name>A0AAV4RFF5_CAEEX</name>
<comment type="caution">
    <text evidence="1">The sequence shown here is derived from an EMBL/GenBank/DDBJ whole genome shotgun (WGS) entry which is preliminary data.</text>
</comment>
<organism evidence="1 2">
    <name type="scientific">Caerostris extrusa</name>
    <name type="common">Bark spider</name>
    <name type="synonym">Caerostris bankana</name>
    <dbReference type="NCBI Taxonomy" id="172846"/>
    <lineage>
        <taxon>Eukaryota</taxon>
        <taxon>Metazoa</taxon>
        <taxon>Ecdysozoa</taxon>
        <taxon>Arthropoda</taxon>
        <taxon>Chelicerata</taxon>
        <taxon>Arachnida</taxon>
        <taxon>Araneae</taxon>
        <taxon>Araneomorphae</taxon>
        <taxon>Entelegynae</taxon>
        <taxon>Araneoidea</taxon>
        <taxon>Araneidae</taxon>
        <taxon>Caerostris</taxon>
    </lineage>
</organism>
<reference evidence="1 2" key="1">
    <citation type="submission" date="2021-06" db="EMBL/GenBank/DDBJ databases">
        <title>Caerostris extrusa draft genome.</title>
        <authorList>
            <person name="Kono N."/>
            <person name="Arakawa K."/>
        </authorList>
    </citation>
    <scope>NUCLEOTIDE SEQUENCE [LARGE SCALE GENOMIC DNA]</scope>
</reference>
<keyword evidence="2" id="KW-1185">Reference proteome</keyword>
<sequence>MLPSFTFPVPNGVLFICLTLRVFENKERSNIVQTASLELIFASYCSGTAISAFFAQSQRFAILARMNGNDISEDSRSGLCARANQTGLYRMSRKRRRRASVCLDDLKASVTFCNPESRSPISNRSYLKKADALSLGVKYRA</sequence>
<proteinExistence type="predicted"/>
<dbReference type="Proteomes" id="UP001054945">
    <property type="component" value="Unassembled WGS sequence"/>
</dbReference>
<evidence type="ECO:0000313" key="1">
    <source>
        <dbReference type="EMBL" id="GIY18738.1"/>
    </source>
</evidence>